<dbReference type="Proteomes" id="UP000283063">
    <property type="component" value="Chromosome"/>
</dbReference>
<reference evidence="1 2" key="1">
    <citation type="submission" date="2018-10" db="EMBL/GenBank/DDBJ databases">
        <title>Parasedimentitalea marina sp. nov., a psychrophilic bacterium isolated from deep seawater of the New Britain Trench.</title>
        <authorList>
            <person name="Cao J."/>
        </authorList>
    </citation>
    <scope>NUCLEOTIDE SEQUENCE [LARGE SCALE GENOMIC DNA]</scope>
    <source>
        <strain evidence="1 2">W43</strain>
    </source>
</reference>
<gene>
    <name evidence="1" type="ORF">EBB79_12640</name>
</gene>
<sequence length="297" mass="32693">MSKEWDNILKAQKKLQPQIKKFDSSIAEKQIKKIKLALETAWDAEDVLAAALKKAKEAGLKGKKPADFMADAEFKAALGKLKKEAAQHAKDVKILDAFSKQATPTFKELTKLLATVNKLINEKDKEQVKVQDALTAGHEKVKFSAQSKGKLTPAEIFYGAQLDRVVDRVINKSKDAGKSGPAGDAAKLIELKELTKNSKATKKMATQIEKLCVNAVNKAETNKKAAVQYLKKASELHKKQKEFNTAYLAVKKKNADLIKKSKDKSKILRGIAAILSLHKQSSDLYSAALDEVKELAP</sequence>
<dbReference type="AlphaFoldDB" id="A0A3T0N3S1"/>
<protein>
    <submittedName>
        <fullName evidence="1">Uncharacterized protein</fullName>
    </submittedName>
</protein>
<evidence type="ECO:0000313" key="2">
    <source>
        <dbReference type="Proteomes" id="UP000283063"/>
    </source>
</evidence>
<dbReference type="RefSeq" id="WP_127749197.1">
    <property type="nucleotide sequence ID" value="NZ_CP033219.1"/>
</dbReference>
<keyword evidence="2" id="KW-1185">Reference proteome</keyword>
<dbReference type="EMBL" id="CP033219">
    <property type="protein sequence ID" value="AZV78637.1"/>
    <property type="molecule type" value="Genomic_DNA"/>
</dbReference>
<proteinExistence type="predicted"/>
<dbReference type="OrthoDB" id="7821434at2"/>
<organism evidence="1 2">
    <name type="scientific">Parasedimentitalea marina</name>
    <dbReference type="NCBI Taxonomy" id="2483033"/>
    <lineage>
        <taxon>Bacteria</taxon>
        <taxon>Pseudomonadati</taxon>
        <taxon>Pseudomonadota</taxon>
        <taxon>Alphaproteobacteria</taxon>
        <taxon>Rhodobacterales</taxon>
        <taxon>Paracoccaceae</taxon>
        <taxon>Parasedimentitalea</taxon>
    </lineage>
</organism>
<name>A0A3T0N3S1_9RHOB</name>
<dbReference type="KEGG" id="sedi:EBB79_12640"/>
<evidence type="ECO:0000313" key="1">
    <source>
        <dbReference type="EMBL" id="AZV78637.1"/>
    </source>
</evidence>
<accession>A0A3T0N3S1</accession>